<dbReference type="EMBL" id="JAHDYS010000016">
    <property type="protein sequence ID" value="MBT1073046.1"/>
    <property type="molecule type" value="Genomic_DNA"/>
</dbReference>
<dbReference type="Gene3D" id="2.60.40.10">
    <property type="entry name" value="Immunoglobulins"/>
    <property type="match status" value="2"/>
</dbReference>
<dbReference type="InterPro" id="IPR014756">
    <property type="entry name" value="Ig_E-set"/>
</dbReference>
<accession>A0ABS5UBI2</accession>
<evidence type="ECO:0000256" key="1">
    <source>
        <dbReference type="SAM" id="SignalP"/>
    </source>
</evidence>
<evidence type="ECO:0000313" key="4">
    <source>
        <dbReference type="Proteomes" id="UP000784128"/>
    </source>
</evidence>
<dbReference type="InterPro" id="IPR013783">
    <property type="entry name" value="Ig-like_fold"/>
</dbReference>
<dbReference type="InterPro" id="IPR036280">
    <property type="entry name" value="Multihaem_cyt_sf"/>
</dbReference>
<dbReference type="Pfam" id="PF01833">
    <property type="entry name" value="TIG"/>
    <property type="match status" value="1"/>
</dbReference>
<dbReference type="SUPFAM" id="SSF48695">
    <property type="entry name" value="Multiheme cytochromes"/>
    <property type="match status" value="1"/>
</dbReference>
<evidence type="ECO:0000259" key="2">
    <source>
        <dbReference type="Pfam" id="PF01833"/>
    </source>
</evidence>
<dbReference type="Gene3D" id="3.90.10.10">
    <property type="entry name" value="Cytochrome C3"/>
    <property type="match status" value="1"/>
</dbReference>
<evidence type="ECO:0000313" key="3">
    <source>
        <dbReference type="EMBL" id="MBT1073046.1"/>
    </source>
</evidence>
<gene>
    <name evidence="3" type="ORF">KJB30_14730</name>
</gene>
<organism evidence="3 4">
    <name type="scientific">Pelotalea chapellei</name>
    <dbReference type="NCBI Taxonomy" id="44671"/>
    <lineage>
        <taxon>Bacteria</taxon>
        <taxon>Pseudomonadati</taxon>
        <taxon>Thermodesulfobacteriota</taxon>
        <taxon>Desulfuromonadia</taxon>
        <taxon>Geobacterales</taxon>
        <taxon>Geobacteraceae</taxon>
        <taxon>Pelotalea</taxon>
    </lineage>
</organism>
<feature type="signal peptide" evidence="1">
    <location>
        <begin position="1"/>
        <end position="25"/>
    </location>
</feature>
<dbReference type="InterPro" id="IPR002909">
    <property type="entry name" value="IPT_dom"/>
</dbReference>
<reference evidence="3 4" key="1">
    <citation type="submission" date="2021-05" db="EMBL/GenBank/DDBJ databases">
        <title>The draft genome of Geobacter chapellei DSM 13688.</title>
        <authorList>
            <person name="Xu Z."/>
            <person name="Masuda Y."/>
            <person name="Itoh H."/>
            <person name="Senoo K."/>
        </authorList>
    </citation>
    <scope>NUCLEOTIDE SEQUENCE [LARGE SCALE GENOMIC DNA]</scope>
    <source>
        <strain evidence="3 4">DSM 13688</strain>
    </source>
</reference>
<dbReference type="SUPFAM" id="SSF81296">
    <property type="entry name" value="E set domains"/>
    <property type="match status" value="1"/>
</dbReference>
<dbReference type="Proteomes" id="UP000784128">
    <property type="component" value="Unassembled WGS sequence"/>
</dbReference>
<feature type="domain" description="IPT/TIG" evidence="2">
    <location>
        <begin position="298"/>
        <end position="366"/>
    </location>
</feature>
<keyword evidence="1" id="KW-0732">Signal</keyword>
<comment type="caution">
    <text evidence="3">The sequence shown here is derived from an EMBL/GenBank/DDBJ whole genome shotgun (WGS) entry which is preliminary data.</text>
</comment>
<keyword evidence="4" id="KW-1185">Reference proteome</keyword>
<dbReference type="RefSeq" id="WP_214300685.1">
    <property type="nucleotide sequence ID" value="NZ_JAHDYS010000016.1"/>
</dbReference>
<proteinExistence type="predicted"/>
<protein>
    <recommendedName>
        <fullName evidence="2">IPT/TIG domain-containing protein</fullName>
    </recommendedName>
</protein>
<name>A0ABS5UBI2_9BACT</name>
<feature type="chain" id="PRO_5046898175" description="IPT/TIG domain-containing protein" evidence="1">
    <location>
        <begin position="26"/>
        <end position="465"/>
    </location>
</feature>
<sequence length="465" mass="48458">MKKNVVMYVVAAIAIMLGAATVLLAQTPPPVPQTFGLYDAKFTSFTKTECLGCHVSDEVLVVRHHNLINTKNKACLDCHTLISDPTGGFTFDDFRTCNKCHSTSPHHTTAAAIARNCQLCHGSTIDNPLDGHTIPTYAVTSVTPKINGRPVVDPTTGAIVTVQGCVACHQPNATAIDPKTNTVRAISSNADTHHGTNIGHPETGGVGLCTWCHNFDQPGLAIRQCESCHGIKSLHNIQPKVGTVIPGAETAGLGHIGANWDCQGCHWSWFGNADQNPAKATVPSIGGQSSHVVAANKAATLTLTGSAFTNVGGDSVTYNPTVTISNSTTSITLTPTSFTDSEIQVIIPALLEGNYDLNVVKGSGIVEVKSNLAKLSVVPQLAIKSIILASKNVTISGSGFGSIPPADYKSGLGVFAGTTQARIVSWAPTKIVAAFQSIKAGNQVTVKTLNGAVSAAVLDAGKKSR</sequence>